<name>A0A5M8NTZ3_9BACT</name>
<feature type="domain" description="Bacterial alpha-L-rhamnosidase N-terminal" evidence="2">
    <location>
        <begin position="176"/>
        <end position="340"/>
    </location>
</feature>
<feature type="domain" description="Alpha-L-rhamnosidase concanavalin-like" evidence="1">
    <location>
        <begin position="354"/>
        <end position="440"/>
    </location>
</feature>
<dbReference type="InterPro" id="IPR013783">
    <property type="entry name" value="Ig-like_fold"/>
</dbReference>
<dbReference type="PANTHER" id="PTHR33307:SF6">
    <property type="entry name" value="ALPHA-RHAMNOSIDASE (EUROFUNG)-RELATED"/>
    <property type="match status" value="1"/>
</dbReference>
<dbReference type="InterPro" id="IPR008902">
    <property type="entry name" value="Rhamnosid_concanavalin"/>
</dbReference>
<proteinExistence type="predicted"/>
<dbReference type="Pfam" id="PF08531">
    <property type="entry name" value="Bac_rhamnosid_N"/>
    <property type="match status" value="1"/>
</dbReference>
<dbReference type="Proteomes" id="UP000324575">
    <property type="component" value="Unassembled WGS sequence"/>
</dbReference>
<dbReference type="AlphaFoldDB" id="A0A5M8NTZ3"/>
<dbReference type="InterPro" id="IPR008979">
    <property type="entry name" value="Galactose-bd-like_sf"/>
</dbReference>
<dbReference type="PANTHER" id="PTHR33307">
    <property type="entry name" value="ALPHA-RHAMNOSIDASE (EUROFUNG)"/>
    <property type="match status" value="1"/>
</dbReference>
<reference evidence="3 4" key="1">
    <citation type="submission" date="2019-03" db="EMBL/GenBank/DDBJ databases">
        <title>Single cell metagenomics reveals metabolic interactions within the superorganism composed of flagellate Streblomastix strix and complex community of Bacteroidetes bacteria on its surface.</title>
        <authorList>
            <person name="Treitli S.C."/>
            <person name="Kolisko M."/>
            <person name="Husnik F."/>
            <person name="Keeling P."/>
            <person name="Hampl V."/>
        </authorList>
    </citation>
    <scope>NUCLEOTIDE SEQUENCE [LARGE SCALE GENOMIC DNA]</scope>
    <source>
        <strain evidence="3">St1</strain>
    </source>
</reference>
<dbReference type="EMBL" id="SNRX01000219">
    <property type="protein sequence ID" value="KAA6299827.1"/>
    <property type="molecule type" value="Genomic_DNA"/>
</dbReference>
<dbReference type="InterPro" id="IPR016007">
    <property type="entry name" value="Alpha_rhamnosid"/>
</dbReference>
<dbReference type="Pfam" id="PF05592">
    <property type="entry name" value="Bac_rhamnosid"/>
    <property type="match status" value="1"/>
</dbReference>
<evidence type="ECO:0000313" key="3">
    <source>
        <dbReference type="EMBL" id="KAA6299827.1"/>
    </source>
</evidence>
<accession>A0A5M8NTZ3</accession>
<evidence type="ECO:0000259" key="1">
    <source>
        <dbReference type="Pfam" id="PF05592"/>
    </source>
</evidence>
<protein>
    <recommendedName>
        <fullName evidence="5">Alpha-L-rhamnosidase</fullName>
    </recommendedName>
</protein>
<dbReference type="Gene3D" id="2.60.120.260">
    <property type="entry name" value="Galactose-binding domain-like"/>
    <property type="match status" value="2"/>
</dbReference>
<comment type="caution">
    <text evidence="3">The sequence shown here is derived from an EMBL/GenBank/DDBJ whole genome shotgun (WGS) entry which is preliminary data.</text>
</comment>
<feature type="non-terminal residue" evidence="3">
    <location>
        <position position="460"/>
    </location>
</feature>
<gene>
    <name evidence="3" type="ORF">EZS26_004037</name>
</gene>
<dbReference type="Pfam" id="PF25788">
    <property type="entry name" value="Ig_Rha78A_N"/>
    <property type="match status" value="1"/>
</dbReference>
<dbReference type="Gene3D" id="2.60.40.10">
    <property type="entry name" value="Immunoglobulins"/>
    <property type="match status" value="1"/>
</dbReference>
<evidence type="ECO:0000313" key="4">
    <source>
        <dbReference type="Proteomes" id="UP000324575"/>
    </source>
</evidence>
<organism evidence="3 4">
    <name type="scientific">Candidatus Ordinivivax streblomastigis</name>
    <dbReference type="NCBI Taxonomy" id="2540710"/>
    <lineage>
        <taxon>Bacteria</taxon>
        <taxon>Pseudomonadati</taxon>
        <taxon>Bacteroidota</taxon>
        <taxon>Bacteroidia</taxon>
        <taxon>Bacteroidales</taxon>
        <taxon>Candidatus Ordinivivax</taxon>
    </lineage>
</organism>
<evidence type="ECO:0008006" key="5">
    <source>
        <dbReference type="Google" id="ProtNLM"/>
    </source>
</evidence>
<dbReference type="SUPFAM" id="SSF49785">
    <property type="entry name" value="Galactose-binding domain-like"/>
    <property type="match status" value="1"/>
</dbReference>
<sequence>MYISYRLQNIIFFMALCLLFVLPVYSQNNEITGLQCEYQEEPLGMDATTPRFSWRLSATDNVRGQRQTTYHILVASDQVLLNEGQADVWNSGKVALSQSVSVLFAGKELESNRKYYWKVQVSDKDGNLSNWSHPASFTTGLLHMGDWSGAWWIQYPDAPKGKHIWFRKTLSVDAPVRSALIHVASIGYHELYVNGKKADDRILAPALTRQSTRVLYVTYDIAELLQTGENVIAVWQGPGWTLNVFVNLPPALRVQLNGWTTDNKKINLSSYDDWRCAISNSENNVQRTRPHYHGGEYIDARNYLPDWNRTGFDDTKWEKAVRVDCQPLMCAHSIEPTRIIETIQPVKISDGNDAYRIDMGKNFTGWVKIDMRGLSSGDVVTIRVSDAEKTIQNYSQMSQYVSNGAEKETFCNRFNYIAGRYITVEGLKRKPELADITGYALGTDMKRTGHFSCSNPLFNQ</sequence>
<evidence type="ECO:0000259" key="2">
    <source>
        <dbReference type="Pfam" id="PF08531"/>
    </source>
</evidence>
<dbReference type="InterPro" id="IPR013737">
    <property type="entry name" value="Bac_rhamnosid_N"/>
</dbReference>